<name>A0A915I219_ROMCU</name>
<evidence type="ECO:0000313" key="3">
    <source>
        <dbReference type="WBParaSite" id="nRc.2.0.1.t07870-RA"/>
    </source>
</evidence>
<evidence type="ECO:0000256" key="1">
    <source>
        <dbReference type="SAM" id="MobiDB-lite"/>
    </source>
</evidence>
<organism evidence="2 3">
    <name type="scientific">Romanomermis culicivorax</name>
    <name type="common">Nematode worm</name>
    <dbReference type="NCBI Taxonomy" id="13658"/>
    <lineage>
        <taxon>Eukaryota</taxon>
        <taxon>Metazoa</taxon>
        <taxon>Ecdysozoa</taxon>
        <taxon>Nematoda</taxon>
        <taxon>Enoplea</taxon>
        <taxon>Dorylaimia</taxon>
        <taxon>Mermithida</taxon>
        <taxon>Mermithoidea</taxon>
        <taxon>Mermithidae</taxon>
        <taxon>Romanomermis</taxon>
    </lineage>
</organism>
<feature type="compositionally biased region" description="Polar residues" evidence="1">
    <location>
        <begin position="43"/>
        <end position="58"/>
    </location>
</feature>
<accession>A0A915I219</accession>
<feature type="compositionally biased region" description="Basic and acidic residues" evidence="1">
    <location>
        <begin position="78"/>
        <end position="92"/>
    </location>
</feature>
<keyword evidence="2" id="KW-1185">Reference proteome</keyword>
<sequence>MTIEYRKAMIKQRQEAVATAAIEALTRDAVLRQKDVRRLVNNSNVARLKQSGSRGRSYSNKRPKLPMVKKLSGSLNFKKQDDKKENIVDDNL</sequence>
<proteinExistence type="predicted"/>
<dbReference type="AlphaFoldDB" id="A0A915I219"/>
<reference evidence="3" key="1">
    <citation type="submission" date="2022-11" db="UniProtKB">
        <authorList>
            <consortium name="WormBaseParasite"/>
        </authorList>
    </citation>
    <scope>IDENTIFICATION</scope>
</reference>
<dbReference type="WBParaSite" id="nRc.2.0.1.t07870-RA">
    <property type="protein sequence ID" value="nRc.2.0.1.t07870-RA"/>
    <property type="gene ID" value="nRc.2.0.1.g07870"/>
</dbReference>
<feature type="region of interest" description="Disordered" evidence="1">
    <location>
        <begin position="43"/>
        <end position="92"/>
    </location>
</feature>
<dbReference type="Proteomes" id="UP000887565">
    <property type="component" value="Unplaced"/>
</dbReference>
<evidence type="ECO:0000313" key="2">
    <source>
        <dbReference type="Proteomes" id="UP000887565"/>
    </source>
</evidence>
<protein>
    <submittedName>
        <fullName evidence="3">Uncharacterized protein</fullName>
    </submittedName>
</protein>